<gene>
    <name evidence="1" type="ORF">EXIGUO9Y_230010</name>
</gene>
<dbReference type="Pfam" id="PF25753">
    <property type="entry name" value="SF0329"/>
    <property type="match status" value="1"/>
</dbReference>
<organism evidence="1 2">
    <name type="scientific">Exiguobacterium oxidotolerans</name>
    <dbReference type="NCBI Taxonomy" id="223958"/>
    <lineage>
        <taxon>Bacteria</taxon>
        <taxon>Bacillati</taxon>
        <taxon>Bacillota</taxon>
        <taxon>Bacilli</taxon>
        <taxon>Bacillales</taxon>
        <taxon>Bacillales Family XII. Incertae Sedis</taxon>
        <taxon>Exiguobacterium</taxon>
    </lineage>
</organism>
<evidence type="ECO:0000313" key="1">
    <source>
        <dbReference type="EMBL" id="VWX35227.1"/>
    </source>
</evidence>
<name>A0A653I7Y7_9BACL</name>
<proteinExistence type="predicted"/>
<keyword evidence="2" id="KW-1185">Reference proteome</keyword>
<dbReference type="InterPro" id="IPR057955">
    <property type="entry name" value="SF0329-like"/>
</dbReference>
<accession>A0A653I7Y7</accession>
<evidence type="ECO:0000313" key="2">
    <source>
        <dbReference type="Proteomes" id="UP000439752"/>
    </source>
</evidence>
<sequence>MQFSKMKKQMLSFVAPPLQPRINLYATVDRHFHDGEARVWMTLDGEPFFKAEDLRFTLEADRRYALAKARLPKKPERITLEIFQSDWYKASTELDQQIERELEQEGWHANYAVQQDLLLYPTLSIEEALTHPHAFIRGFALLDRRVGKRRLERMTCDTPFELTCLKIRLEAEAN</sequence>
<dbReference type="EMBL" id="CABWKQ010000016">
    <property type="protein sequence ID" value="VWX35227.1"/>
    <property type="molecule type" value="Genomic_DNA"/>
</dbReference>
<dbReference type="RefSeq" id="WP_159173165.1">
    <property type="nucleotide sequence ID" value="NZ_LR732312.1"/>
</dbReference>
<protein>
    <submittedName>
        <fullName evidence="1">Uncharacterized protein</fullName>
    </submittedName>
</protein>
<dbReference type="AlphaFoldDB" id="A0A653I7Y7"/>
<dbReference type="Proteomes" id="UP000439752">
    <property type="component" value="Unassembled WGS sequence"/>
</dbReference>
<reference evidence="1 2" key="1">
    <citation type="submission" date="2019-10" db="EMBL/GenBank/DDBJ databases">
        <authorList>
            <person name="Karimi E."/>
        </authorList>
    </citation>
    <scope>NUCLEOTIDE SEQUENCE [LARGE SCALE GENOMIC DNA]</scope>
    <source>
        <strain evidence="1">Exiguobacterium sp. 9Y</strain>
    </source>
</reference>